<accession>A0ABQ5B0W4</accession>
<comment type="caution">
    <text evidence="1">The sequence shown here is derived from an EMBL/GenBank/DDBJ whole genome shotgun (WGS) entry which is preliminary data.</text>
</comment>
<protein>
    <submittedName>
        <fullName evidence="1">Uncharacterized protein</fullName>
    </submittedName>
</protein>
<dbReference type="Proteomes" id="UP001151760">
    <property type="component" value="Unassembled WGS sequence"/>
</dbReference>
<feature type="non-terminal residue" evidence="1">
    <location>
        <position position="246"/>
    </location>
</feature>
<reference evidence="1" key="2">
    <citation type="submission" date="2022-01" db="EMBL/GenBank/DDBJ databases">
        <authorList>
            <person name="Yamashiro T."/>
            <person name="Shiraishi A."/>
            <person name="Satake H."/>
            <person name="Nakayama K."/>
        </authorList>
    </citation>
    <scope>NUCLEOTIDE SEQUENCE</scope>
</reference>
<evidence type="ECO:0000313" key="2">
    <source>
        <dbReference type="Proteomes" id="UP001151760"/>
    </source>
</evidence>
<keyword evidence="2" id="KW-1185">Reference proteome</keyword>
<name>A0ABQ5B0W4_9ASTR</name>
<dbReference type="PANTHER" id="PTHR46238">
    <property type="entry name" value="REVERSE TRANSCRIPTASE DOMAIN-CONTAINING PROTEIN"/>
    <property type="match status" value="1"/>
</dbReference>
<gene>
    <name evidence="1" type="ORF">Tco_0841665</name>
</gene>
<sequence>MEESNCFSWIITRTTTTREWILNCSGNFVKESGDSKWHTKIRVMVPYGNIFEQGYETKPTDRKISEYYKLSTHDDEDGSSSCSKRTRVTESVEEAMVGKVHNEFLLWGTCNKTLKGRYEVVHQEMDIRIADQILQPKESFRYLGSVIHRSGRIEHDGRDYASYAVWLRVLADHESSSKHGGSGKIENAEFGHFKRRPQTAPVRRFEVLLVEGSRRRVRPKLRWEDKLNLDMKELLLSEDMTSDRNT</sequence>
<dbReference type="EMBL" id="BQNB010012731">
    <property type="protein sequence ID" value="GJT07203.1"/>
    <property type="molecule type" value="Genomic_DNA"/>
</dbReference>
<reference evidence="1" key="1">
    <citation type="journal article" date="2022" name="Int. J. Mol. Sci.">
        <title>Draft Genome of Tanacetum Coccineum: Genomic Comparison of Closely Related Tanacetum-Family Plants.</title>
        <authorList>
            <person name="Yamashiro T."/>
            <person name="Shiraishi A."/>
            <person name="Nakayama K."/>
            <person name="Satake H."/>
        </authorList>
    </citation>
    <scope>NUCLEOTIDE SEQUENCE</scope>
</reference>
<dbReference type="PANTHER" id="PTHR46238:SF8">
    <property type="entry name" value="ENDONUCLEASE_EXONUCLEASE_PHOSPHATASE DOMAIN-CONTAINING PROTEIN"/>
    <property type="match status" value="1"/>
</dbReference>
<organism evidence="1 2">
    <name type="scientific">Tanacetum coccineum</name>
    <dbReference type="NCBI Taxonomy" id="301880"/>
    <lineage>
        <taxon>Eukaryota</taxon>
        <taxon>Viridiplantae</taxon>
        <taxon>Streptophyta</taxon>
        <taxon>Embryophyta</taxon>
        <taxon>Tracheophyta</taxon>
        <taxon>Spermatophyta</taxon>
        <taxon>Magnoliopsida</taxon>
        <taxon>eudicotyledons</taxon>
        <taxon>Gunneridae</taxon>
        <taxon>Pentapetalae</taxon>
        <taxon>asterids</taxon>
        <taxon>campanulids</taxon>
        <taxon>Asterales</taxon>
        <taxon>Asteraceae</taxon>
        <taxon>Asteroideae</taxon>
        <taxon>Anthemideae</taxon>
        <taxon>Anthemidinae</taxon>
        <taxon>Tanacetum</taxon>
    </lineage>
</organism>
<proteinExistence type="predicted"/>
<evidence type="ECO:0000313" key="1">
    <source>
        <dbReference type="EMBL" id="GJT07203.1"/>
    </source>
</evidence>